<dbReference type="SUPFAM" id="SSF55785">
    <property type="entry name" value="PYP-like sensor domain (PAS domain)"/>
    <property type="match status" value="1"/>
</dbReference>
<dbReference type="CDD" id="cd00130">
    <property type="entry name" value="PAS"/>
    <property type="match status" value="1"/>
</dbReference>
<evidence type="ECO:0000256" key="3">
    <source>
        <dbReference type="ARBA" id="ARBA00022553"/>
    </source>
</evidence>
<keyword evidence="7" id="KW-0472">Membrane</keyword>
<evidence type="ECO:0000256" key="5">
    <source>
        <dbReference type="ARBA" id="ARBA00022777"/>
    </source>
</evidence>
<comment type="catalytic activity">
    <reaction evidence="1">
        <text>ATP + protein L-histidine = ADP + protein N-phospho-L-histidine.</text>
        <dbReference type="EC" id="2.7.13.3"/>
    </reaction>
</comment>
<evidence type="ECO:0000313" key="9">
    <source>
        <dbReference type="EMBL" id="GGI50302.1"/>
    </source>
</evidence>
<evidence type="ECO:0000256" key="7">
    <source>
        <dbReference type="SAM" id="Phobius"/>
    </source>
</evidence>
<dbReference type="NCBIfam" id="TIGR00229">
    <property type="entry name" value="sensory_box"/>
    <property type="match status" value="1"/>
</dbReference>
<evidence type="ECO:0000256" key="4">
    <source>
        <dbReference type="ARBA" id="ARBA00022679"/>
    </source>
</evidence>
<dbReference type="Proteomes" id="UP000662074">
    <property type="component" value="Unassembled WGS sequence"/>
</dbReference>
<keyword evidence="5" id="KW-0418">Kinase</keyword>
<comment type="caution">
    <text evidence="9">The sequence shown here is derived from an EMBL/GenBank/DDBJ whole genome shotgun (WGS) entry which is preliminary data.</text>
</comment>
<dbReference type="RefSeq" id="WP_188415364.1">
    <property type="nucleotide sequence ID" value="NZ_BMDO01000003.1"/>
</dbReference>
<keyword evidence="7" id="KW-0812">Transmembrane</keyword>
<proteinExistence type="predicted"/>
<dbReference type="InterPro" id="IPR035965">
    <property type="entry name" value="PAS-like_dom_sf"/>
</dbReference>
<keyword evidence="10" id="KW-1185">Reference proteome</keyword>
<dbReference type="InterPro" id="IPR000014">
    <property type="entry name" value="PAS"/>
</dbReference>
<reference evidence="9" key="2">
    <citation type="submission" date="2020-09" db="EMBL/GenBank/DDBJ databases">
        <authorList>
            <person name="Sun Q."/>
            <person name="Sedlacek I."/>
        </authorList>
    </citation>
    <scope>NUCLEOTIDE SEQUENCE</scope>
    <source>
        <strain evidence="9">CCM 8711</strain>
    </source>
</reference>
<gene>
    <name evidence="9" type="ORF">GCM10011425_15140</name>
</gene>
<dbReference type="SUPFAM" id="SSF47384">
    <property type="entry name" value="Homodimeric domain of signal transducing histidine kinase"/>
    <property type="match status" value="1"/>
</dbReference>
<evidence type="ECO:0000259" key="8">
    <source>
        <dbReference type="Pfam" id="PF08447"/>
    </source>
</evidence>
<evidence type="ECO:0000256" key="1">
    <source>
        <dbReference type="ARBA" id="ARBA00000085"/>
    </source>
</evidence>
<dbReference type="PANTHER" id="PTHR43304">
    <property type="entry name" value="PHYTOCHROME-LIKE PROTEIN CPH1"/>
    <property type="match status" value="1"/>
</dbReference>
<sequence length="287" mass="33636">MRKFTFSLIAIYLLVGFVWLVAGSWLIRKVNVQIPGFNLQYVYNLKDMLFLVVSITSIALITQNRYRRLLLKEKELNGQLVKHEQKMHKLLQDYQYVNEATNDCIWDYDIAKDELKWVSGYDEMFGYQDGTVVKDTFWRMPRVHPHDREQTIELFRNVLTSGDRRWAAEYRYLCHDGNYKYVADRGYLILNDALEPVRMLGAMQDIHEVTTYRQQLESQNAQLKEIAWLNSHEVRRPLCNITAVIPMVKESIGDPASLLELITILEISACELDQTIHKVNAQTQTLD</sequence>
<feature type="domain" description="PAS fold-3" evidence="8">
    <location>
        <begin position="116"/>
        <end position="202"/>
    </location>
</feature>
<feature type="transmembrane region" description="Helical" evidence="7">
    <location>
        <begin position="48"/>
        <end position="66"/>
    </location>
</feature>
<dbReference type="InterPro" id="IPR001610">
    <property type="entry name" value="PAC"/>
</dbReference>
<feature type="coiled-coil region" evidence="6">
    <location>
        <begin position="66"/>
        <end position="93"/>
    </location>
</feature>
<dbReference type="InterPro" id="IPR036097">
    <property type="entry name" value="HisK_dim/P_sf"/>
</dbReference>
<dbReference type="PANTHER" id="PTHR43304:SF1">
    <property type="entry name" value="PAC DOMAIN-CONTAINING PROTEIN"/>
    <property type="match status" value="1"/>
</dbReference>
<organism evidence="9 10">
    <name type="scientific">Mucilaginibacter galii</name>
    <dbReference type="NCBI Taxonomy" id="2005073"/>
    <lineage>
        <taxon>Bacteria</taxon>
        <taxon>Pseudomonadati</taxon>
        <taxon>Bacteroidota</taxon>
        <taxon>Sphingobacteriia</taxon>
        <taxon>Sphingobacteriales</taxon>
        <taxon>Sphingobacteriaceae</taxon>
        <taxon>Mucilaginibacter</taxon>
    </lineage>
</organism>
<dbReference type="AlphaFoldDB" id="A0A917N2Q2"/>
<keyword evidence="4" id="KW-0808">Transferase</keyword>
<dbReference type="EC" id="2.7.13.3" evidence="2"/>
<name>A0A917N2Q2_9SPHI</name>
<dbReference type="Gene3D" id="3.30.450.20">
    <property type="entry name" value="PAS domain"/>
    <property type="match status" value="1"/>
</dbReference>
<dbReference type="GO" id="GO:0000155">
    <property type="term" value="F:phosphorelay sensor kinase activity"/>
    <property type="evidence" value="ECO:0007669"/>
    <property type="project" value="InterPro"/>
</dbReference>
<dbReference type="InterPro" id="IPR052162">
    <property type="entry name" value="Sensor_kinase/Photoreceptor"/>
</dbReference>
<reference evidence="9" key="1">
    <citation type="journal article" date="2014" name="Int. J. Syst. Evol. Microbiol.">
        <title>Complete genome sequence of Corynebacterium casei LMG S-19264T (=DSM 44701T), isolated from a smear-ripened cheese.</title>
        <authorList>
            <consortium name="US DOE Joint Genome Institute (JGI-PGF)"/>
            <person name="Walter F."/>
            <person name="Albersmeier A."/>
            <person name="Kalinowski J."/>
            <person name="Ruckert C."/>
        </authorList>
    </citation>
    <scope>NUCLEOTIDE SEQUENCE</scope>
    <source>
        <strain evidence="9">CCM 8711</strain>
    </source>
</reference>
<dbReference type="SMART" id="SM00086">
    <property type="entry name" value="PAC"/>
    <property type="match status" value="1"/>
</dbReference>
<keyword evidence="7" id="KW-1133">Transmembrane helix</keyword>
<keyword evidence="6" id="KW-0175">Coiled coil</keyword>
<evidence type="ECO:0000256" key="2">
    <source>
        <dbReference type="ARBA" id="ARBA00012438"/>
    </source>
</evidence>
<dbReference type="EMBL" id="BMDO01000003">
    <property type="protein sequence ID" value="GGI50302.1"/>
    <property type="molecule type" value="Genomic_DNA"/>
</dbReference>
<feature type="transmembrane region" description="Helical" evidence="7">
    <location>
        <begin position="7"/>
        <end position="28"/>
    </location>
</feature>
<dbReference type="InterPro" id="IPR013655">
    <property type="entry name" value="PAS_fold_3"/>
</dbReference>
<keyword evidence="3" id="KW-0597">Phosphoprotein</keyword>
<dbReference type="Pfam" id="PF08447">
    <property type="entry name" value="PAS_3"/>
    <property type="match status" value="1"/>
</dbReference>
<protein>
    <recommendedName>
        <fullName evidence="2">histidine kinase</fullName>
        <ecNumber evidence="2">2.7.13.3</ecNumber>
    </recommendedName>
</protein>
<evidence type="ECO:0000256" key="6">
    <source>
        <dbReference type="SAM" id="Coils"/>
    </source>
</evidence>
<evidence type="ECO:0000313" key="10">
    <source>
        <dbReference type="Proteomes" id="UP000662074"/>
    </source>
</evidence>
<accession>A0A917N2Q2</accession>